<dbReference type="PANTHER" id="PTHR21569">
    <property type="entry name" value="RIBOSOMAL PROTEIN S9"/>
    <property type="match status" value="1"/>
</dbReference>
<dbReference type="Gene3D" id="3.30.230.10">
    <property type="match status" value="1"/>
</dbReference>
<reference evidence="7 8" key="1">
    <citation type="journal article" date="2016" name="Genome Biol. Evol.">
        <title>Divergent and convergent evolution of fungal pathogenicity.</title>
        <authorList>
            <person name="Shang Y."/>
            <person name="Xiao G."/>
            <person name="Zheng P."/>
            <person name="Cen K."/>
            <person name="Zhan S."/>
            <person name="Wang C."/>
        </authorList>
    </citation>
    <scope>NUCLEOTIDE SEQUENCE [LARGE SCALE GENOMIC DNA]</scope>
    <source>
        <strain evidence="7 8">RCEF 264</strain>
    </source>
</reference>
<evidence type="ECO:0000313" key="7">
    <source>
        <dbReference type="EMBL" id="OAA64605.1"/>
    </source>
</evidence>
<dbReference type="GO" id="GO:0006412">
    <property type="term" value="P:translation"/>
    <property type="evidence" value="ECO:0007669"/>
    <property type="project" value="InterPro"/>
</dbReference>
<accession>A0A167X6U9</accession>
<evidence type="ECO:0000256" key="5">
    <source>
        <dbReference type="ARBA" id="ARBA00042623"/>
    </source>
</evidence>
<comment type="similarity">
    <text evidence="1 6">Belongs to the universal ribosomal protein uS9 family.</text>
</comment>
<dbReference type="FunFam" id="3.30.230.10:FF:000001">
    <property type="entry name" value="30S ribosomal protein S9"/>
    <property type="match status" value="1"/>
</dbReference>
<keyword evidence="3 6" id="KW-0687">Ribonucleoprotein</keyword>
<protein>
    <recommendedName>
        <fullName evidence="4">Small ribosomal subunit protein uS9m</fullName>
    </recommendedName>
    <alternativeName>
        <fullName evidence="5">37S ribosomal protein S9, mitochondrial</fullName>
    </alternativeName>
</protein>
<dbReference type="GO" id="GO:0005763">
    <property type="term" value="C:mitochondrial small ribosomal subunit"/>
    <property type="evidence" value="ECO:0007669"/>
    <property type="project" value="TreeGrafter"/>
</dbReference>
<evidence type="ECO:0000256" key="2">
    <source>
        <dbReference type="ARBA" id="ARBA00022980"/>
    </source>
</evidence>
<gene>
    <name evidence="7" type="ORF">SPI_03252</name>
</gene>
<dbReference type="InterPro" id="IPR014721">
    <property type="entry name" value="Ribsml_uS5_D2-typ_fold_subgr"/>
</dbReference>
<dbReference type="PANTHER" id="PTHR21569:SF1">
    <property type="entry name" value="SMALL RIBOSOMAL SUBUNIT PROTEIN US9M"/>
    <property type="match status" value="1"/>
</dbReference>
<dbReference type="STRING" id="1081102.A0A167X6U9"/>
<dbReference type="InterPro" id="IPR000754">
    <property type="entry name" value="Ribosomal_uS9"/>
</dbReference>
<keyword evidence="2 6" id="KW-0689">Ribosomal protein</keyword>
<dbReference type="GO" id="GO:0003723">
    <property type="term" value="F:RNA binding"/>
    <property type="evidence" value="ECO:0007669"/>
    <property type="project" value="TreeGrafter"/>
</dbReference>
<dbReference type="SUPFAM" id="SSF54211">
    <property type="entry name" value="Ribosomal protein S5 domain 2-like"/>
    <property type="match status" value="1"/>
</dbReference>
<evidence type="ECO:0000256" key="1">
    <source>
        <dbReference type="ARBA" id="ARBA00005251"/>
    </source>
</evidence>
<dbReference type="EMBL" id="AZHD01000004">
    <property type="protein sequence ID" value="OAA64605.1"/>
    <property type="molecule type" value="Genomic_DNA"/>
</dbReference>
<evidence type="ECO:0000313" key="8">
    <source>
        <dbReference type="Proteomes" id="UP000076874"/>
    </source>
</evidence>
<name>A0A167X6U9_9HYPO</name>
<dbReference type="OrthoDB" id="10254627at2759"/>
<dbReference type="AlphaFoldDB" id="A0A167X6U9"/>
<dbReference type="InterPro" id="IPR020574">
    <property type="entry name" value="Ribosomal_uS9_CS"/>
</dbReference>
<dbReference type="NCBIfam" id="NF001099">
    <property type="entry name" value="PRK00132.1"/>
    <property type="match status" value="1"/>
</dbReference>
<evidence type="ECO:0000256" key="3">
    <source>
        <dbReference type="ARBA" id="ARBA00023274"/>
    </source>
</evidence>
<evidence type="ECO:0000256" key="4">
    <source>
        <dbReference type="ARBA" id="ARBA00039318"/>
    </source>
</evidence>
<evidence type="ECO:0000256" key="6">
    <source>
        <dbReference type="RuleBase" id="RU003815"/>
    </source>
</evidence>
<comment type="caution">
    <text evidence="7">The sequence shown here is derived from an EMBL/GenBank/DDBJ whole genome shotgun (WGS) entry which is preliminary data.</text>
</comment>
<dbReference type="Pfam" id="PF00380">
    <property type="entry name" value="Ribosomal_S9"/>
    <property type="match status" value="1"/>
</dbReference>
<organism evidence="7 8">
    <name type="scientific">Niveomyces insectorum RCEF 264</name>
    <dbReference type="NCBI Taxonomy" id="1081102"/>
    <lineage>
        <taxon>Eukaryota</taxon>
        <taxon>Fungi</taxon>
        <taxon>Dikarya</taxon>
        <taxon>Ascomycota</taxon>
        <taxon>Pezizomycotina</taxon>
        <taxon>Sordariomycetes</taxon>
        <taxon>Hypocreomycetidae</taxon>
        <taxon>Hypocreales</taxon>
        <taxon>Cordycipitaceae</taxon>
        <taxon>Niveomyces</taxon>
    </lineage>
</organism>
<dbReference type="PROSITE" id="PS00360">
    <property type="entry name" value="RIBOSOMAL_S9"/>
    <property type="match status" value="1"/>
</dbReference>
<keyword evidence="8" id="KW-1185">Reference proteome</keyword>
<proteinExistence type="inferred from homology"/>
<dbReference type="Proteomes" id="UP000076874">
    <property type="component" value="Unassembled WGS sequence"/>
</dbReference>
<dbReference type="InterPro" id="IPR023035">
    <property type="entry name" value="Ribosomal_uS9_bac/plastid"/>
</dbReference>
<dbReference type="GO" id="GO:0003735">
    <property type="term" value="F:structural constituent of ribosome"/>
    <property type="evidence" value="ECO:0007669"/>
    <property type="project" value="InterPro"/>
</dbReference>
<sequence>MASLRPCLLARRMACSRPWPQLERQFSSLHLNAAGVHAHAGASASTTTSVNKVNHLGGPGLLTKARQNSTASFSSSSFSSSSSASFFDDHAEDVDNDGADFESFDEATLVSVDSDKELADPHGSGWDRYRWRRQHIRPLPVSPSYFSRQPEFDDSYLRLRALFRRFGNLPQAPADEVKRVAWKSLLDYQQSNGERILSAQYARCIDMVKQLHRIHPRLKPAGLDDALAEFRRDVNPFDNVPRPLTVDRFGRAIGVGRRKTSVARAWVVEGTGEVLVNGKTLSGAFARVHDRESATWALRATERTDKYNVWALVEGGGTTGQAEALTLAVAKGLVAHEPALKTALRKAGCITRDRRVVERKKHGRVKARKGPAWVKR</sequence>
<dbReference type="InterPro" id="IPR020568">
    <property type="entry name" value="Ribosomal_Su5_D2-typ_SF"/>
</dbReference>